<accession>A0A6H1WQ90</accession>
<feature type="transmembrane region" description="Helical" evidence="19">
    <location>
        <begin position="70"/>
        <end position="87"/>
    </location>
</feature>
<evidence type="ECO:0000256" key="10">
    <source>
        <dbReference type="ARBA" id="ARBA00022679"/>
    </source>
</evidence>
<dbReference type="AlphaFoldDB" id="A0A6H1WQ90"/>
<evidence type="ECO:0000256" key="2">
    <source>
        <dbReference type="ARBA" id="ARBA00004651"/>
    </source>
</evidence>
<dbReference type="PANTHER" id="PTHR46382">
    <property type="entry name" value="PHOSPHATIDATE CYTIDYLYLTRANSFERASE"/>
    <property type="match status" value="1"/>
</dbReference>
<comment type="similarity">
    <text evidence="5 18">Belongs to the CDS family.</text>
</comment>
<feature type="transmembrane region" description="Helical" evidence="19">
    <location>
        <begin position="46"/>
        <end position="64"/>
    </location>
</feature>
<evidence type="ECO:0000256" key="3">
    <source>
        <dbReference type="ARBA" id="ARBA00005119"/>
    </source>
</evidence>
<keyword evidence="8" id="KW-1003">Cell membrane</keyword>
<evidence type="ECO:0000256" key="6">
    <source>
        <dbReference type="ARBA" id="ARBA00012487"/>
    </source>
</evidence>
<name>A0A6H1WQ90_9BACT</name>
<evidence type="ECO:0000313" key="21">
    <source>
        <dbReference type="Proteomes" id="UP000501253"/>
    </source>
</evidence>
<evidence type="ECO:0000256" key="18">
    <source>
        <dbReference type="RuleBase" id="RU003938"/>
    </source>
</evidence>
<keyword evidence="16" id="KW-0594">Phospholipid biosynthesis</keyword>
<dbReference type="EC" id="2.7.7.41" evidence="6 18"/>
<evidence type="ECO:0000256" key="1">
    <source>
        <dbReference type="ARBA" id="ARBA00001698"/>
    </source>
</evidence>
<feature type="transmembrane region" description="Helical" evidence="19">
    <location>
        <begin position="117"/>
        <end position="134"/>
    </location>
</feature>
<dbReference type="UniPathway" id="UPA00557">
    <property type="reaction ID" value="UER00614"/>
</dbReference>
<gene>
    <name evidence="20" type="ORF">FVE67_00420</name>
</gene>
<comment type="pathway">
    <text evidence="3 18">Phospholipid metabolism; CDP-diacylglycerol biosynthesis; CDP-diacylglycerol from sn-glycerol 3-phosphate: step 3/3.</text>
</comment>
<organism evidence="20 21">
    <name type="scientific">Thermosulfurimonas marina</name>
    <dbReference type="NCBI Taxonomy" id="2047767"/>
    <lineage>
        <taxon>Bacteria</taxon>
        <taxon>Pseudomonadati</taxon>
        <taxon>Thermodesulfobacteriota</taxon>
        <taxon>Thermodesulfobacteria</taxon>
        <taxon>Thermodesulfobacteriales</taxon>
        <taxon>Thermodesulfobacteriaceae</taxon>
        <taxon>Thermosulfurimonas</taxon>
    </lineage>
</organism>
<keyword evidence="17" id="KW-1208">Phospholipid metabolism</keyword>
<comment type="catalytic activity">
    <reaction evidence="1 18">
        <text>a 1,2-diacyl-sn-glycero-3-phosphate + CTP + H(+) = a CDP-1,2-diacyl-sn-glycerol + diphosphate</text>
        <dbReference type="Rhea" id="RHEA:16229"/>
        <dbReference type="ChEBI" id="CHEBI:15378"/>
        <dbReference type="ChEBI" id="CHEBI:33019"/>
        <dbReference type="ChEBI" id="CHEBI:37563"/>
        <dbReference type="ChEBI" id="CHEBI:58332"/>
        <dbReference type="ChEBI" id="CHEBI:58608"/>
        <dbReference type="EC" id="2.7.7.41"/>
    </reaction>
</comment>
<sequence>MCLYRVLFHPGPLAGFHRGGILKGLGRVSKAGEAFWKGVRVVSKPILRILTALVLLPPLLWLVLQGPRPLLFLVTLLCAGHAFREWWEMTGFPRGLFLFSTAALFGGFLLAEKSLAGGLWILLFGPTLYFLRYFERETFLRNFGRDLSGLFLIFLGFYALFKLSDFGRFFLLYLLAVVFSADTGAYFGGRLWGHRPFFPAISPRKTLEGYICGVLAGTLGGGALALWKGLFPWREGLALSLALAVLSPAGDLLESMVKRACGVKDSGRILPGHGGLLDRVDALIFLAPALWAYLELRGGGW</sequence>
<dbReference type="GO" id="GO:0005886">
    <property type="term" value="C:plasma membrane"/>
    <property type="evidence" value="ECO:0007669"/>
    <property type="project" value="UniProtKB-SubCell"/>
</dbReference>
<dbReference type="Proteomes" id="UP000501253">
    <property type="component" value="Chromosome"/>
</dbReference>
<evidence type="ECO:0000256" key="14">
    <source>
        <dbReference type="ARBA" id="ARBA00023098"/>
    </source>
</evidence>
<evidence type="ECO:0000256" key="12">
    <source>
        <dbReference type="ARBA" id="ARBA00022695"/>
    </source>
</evidence>
<evidence type="ECO:0000256" key="5">
    <source>
        <dbReference type="ARBA" id="ARBA00010185"/>
    </source>
</evidence>
<proteinExistence type="inferred from homology"/>
<evidence type="ECO:0000256" key="13">
    <source>
        <dbReference type="ARBA" id="ARBA00022989"/>
    </source>
</evidence>
<evidence type="ECO:0000256" key="11">
    <source>
        <dbReference type="ARBA" id="ARBA00022692"/>
    </source>
</evidence>
<comment type="pathway">
    <text evidence="4">Lipid metabolism.</text>
</comment>
<evidence type="ECO:0000256" key="17">
    <source>
        <dbReference type="ARBA" id="ARBA00023264"/>
    </source>
</evidence>
<keyword evidence="13 19" id="KW-1133">Transmembrane helix</keyword>
<keyword evidence="9" id="KW-0444">Lipid biosynthesis</keyword>
<evidence type="ECO:0000313" key="20">
    <source>
        <dbReference type="EMBL" id="QJA05343.1"/>
    </source>
</evidence>
<dbReference type="PROSITE" id="PS01315">
    <property type="entry name" value="CDS"/>
    <property type="match status" value="1"/>
</dbReference>
<evidence type="ECO:0000256" key="4">
    <source>
        <dbReference type="ARBA" id="ARBA00005189"/>
    </source>
</evidence>
<keyword evidence="14" id="KW-0443">Lipid metabolism</keyword>
<protein>
    <recommendedName>
        <fullName evidence="7 18">Phosphatidate cytidylyltransferase</fullName>
        <ecNumber evidence="6 18">2.7.7.41</ecNumber>
    </recommendedName>
</protein>
<feature type="transmembrane region" description="Helical" evidence="19">
    <location>
        <begin position="210"/>
        <end position="230"/>
    </location>
</feature>
<keyword evidence="10 18" id="KW-0808">Transferase</keyword>
<keyword evidence="15 19" id="KW-0472">Membrane</keyword>
<dbReference type="InterPro" id="IPR000374">
    <property type="entry name" value="PC_trans"/>
</dbReference>
<feature type="transmembrane region" description="Helical" evidence="19">
    <location>
        <begin position="170"/>
        <end position="189"/>
    </location>
</feature>
<dbReference type="GO" id="GO:0016024">
    <property type="term" value="P:CDP-diacylglycerol biosynthetic process"/>
    <property type="evidence" value="ECO:0007669"/>
    <property type="project" value="UniProtKB-UniPathway"/>
</dbReference>
<dbReference type="EMBL" id="CP042909">
    <property type="protein sequence ID" value="QJA05343.1"/>
    <property type="molecule type" value="Genomic_DNA"/>
</dbReference>
<dbReference type="Pfam" id="PF01148">
    <property type="entry name" value="CTP_transf_1"/>
    <property type="match status" value="1"/>
</dbReference>
<dbReference type="KEGG" id="tmai:FVE67_00420"/>
<evidence type="ECO:0000256" key="16">
    <source>
        <dbReference type="ARBA" id="ARBA00023209"/>
    </source>
</evidence>
<evidence type="ECO:0000256" key="15">
    <source>
        <dbReference type="ARBA" id="ARBA00023136"/>
    </source>
</evidence>
<keyword evidence="11 18" id="KW-0812">Transmembrane</keyword>
<keyword evidence="21" id="KW-1185">Reference proteome</keyword>
<evidence type="ECO:0000256" key="8">
    <source>
        <dbReference type="ARBA" id="ARBA00022475"/>
    </source>
</evidence>
<keyword evidence="12 18" id="KW-0548">Nucleotidyltransferase</keyword>
<reference evidence="20 21" key="1">
    <citation type="submission" date="2019-08" db="EMBL/GenBank/DDBJ databases">
        <title>Complete genome sequence of Thermosulfurimonas marina SU872T, an anaerobic thermophilic chemolithoautotrophic bacterium isolated from a shallow marine hydrothermal vent.</title>
        <authorList>
            <person name="Allioux M."/>
            <person name="Jebbar M."/>
            <person name="Slobodkina G."/>
            <person name="Slobodkin A."/>
            <person name="Moalic Y."/>
            <person name="Frolova A."/>
            <person name="Shao Z."/>
            <person name="Alain K."/>
        </authorList>
    </citation>
    <scope>NUCLEOTIDE SEQUENCE [LARGE SCALE GENOMIC DNA]</scope>
    <source>
        <strain evidence="20 21">SU872</strain>
    </source>
</reference>
<comment type="subcellular location">
    <subcellularLocation>
        <location evidence="2">Cell membrane</location>
        <topology evidence="2">Multi-pass membrane protein</topology>
    </subcellularLocation>
</comment>
<evidence type="ECO:0000256" key="7">
    <source>
        <dbReference type="ARBA" id="ARBA00019373"/>
    </source>
</evidence>
<feature type="transmembrane region" description="Helical" evidence="19">
    <location>
        <begin position="94"/>
        <end position="111"/>
    </location>
</feature>
<dbReference type="PANTHER" id="PTHR46382:SF1">
    <property type="entry name" value="PHOSPHATIDATE CYTIDYLYLTRANSFERASE"/>
    <property type="match status" value="1"/>
</dbReference>
<dbReference type="GO" id="GO:0004605">
    <property type="term" value="F:phosphatidate cytidylyltransferase activity"/>
    <property type="evidence" value="ECO:0007669"/>
    <property type="project" value="UniProtKB-EC"/>
</dbReference>
<evidence type="ECO:0000256" key="9">
    <source>
        <dbReference type="ARBA" id="ARBA00022516"/>
    </source>
</evidence>
<feature type="transmembrane region" description="Helical" evidence="19">
    <location>
        <begin position="146"/>
        <end position="164"/>
    </location>
</feature>
<evidence type="ECO:0000256" key="19">
    <source>
        <dbReference type="SAM" id="Phobius"/>
    </source>
</evidence>